<dbReference type="AlphaFoldDB" id="A0A8I6RWZ7"/>
<evidence type="ECO:0000256" key="1">
    <source>
        <dbReference type="ARBA" id="ARBA00022574"/>
    </source>
</evidence>
<dbReference type="Gene3D" id="2.130.10.10">
    <property type="entry name" value="YVTN repeat-like/Quinoprotein amine dehydrogenase"/>
    <property type="match status" value="2"/>
</dbReference>
<dbReference type="PROSITE" id="PS50082">
    <property type="entry name" value="WD_REPEATS_2"/>
    <property type="match status" value="3"/>
</dbReference>
<dbReference type="PRINTS" id="PR00320">
    <property type="entry name" value="GPROTEINBRPT"/>
</dbReference>
<dbReference type="OrthoDB" id="6262491at2759"/>
<keyword evidence="1 3" id="KW-0853">WD repeat</keyword>
<dbReference type="PANTHER" id="PTHR22844">
    <property type="entry name" value="F-BOX AND WD40 DOMAIN PROTEIN"/>
    <property type="match status" value="1"/>
</dbReference>
<keyword evidence="5" id="KW-1185">Reference proteome</keyword>
<feature type="repeat" description="WD" evidence="3">
    <location>
        <begin position="214"/>
        <end position="256"/>
    </location>
</feature>
<reference evidence="4" key="1">
    <citation type="submission" date="2022-01" db="UniProtKB">
        <authorList>
            <consortium name="EnsemblMetazoa"/>
        </authorList>
    </citation>
    <scope>IDENTIFICATION</scope>
</reference>
<evidence type="ECO:0000256" key="2">
    <source>
        <dbReference type="ARBA" id="ARBA00022737"/>
    </source>
</evidence>
<dbReference type="GeneID" id="106668536"/>
<dbReference type="InterPro" id="IPR045182">
    <property type="entry name" value="JINGUBANG-like"/>
</dbReference>
<proteinExistence type="predicted"/>
<dbReference type="PANTHER" id="PTHR22844:SF387">
    <property type="entry name" value="F3I6.5 PROTEIN"/>
    <property type="match status" value="1"/>
</dbReference>
<dbReference type="InterPro" id="IPR001680">
    <property type="entry name" value="WD40_rpt"/>
</dbReference>
<dbReference type="PROSITE" id="PS00678">
    <property type="entry name" value="WD_REPEATS_1"/>
    <property type="match status" value="2"/>
</dbReference>
<dbReference type="Pfam" id="PF00400">
    <property type="entry name" value="WD40"/>
    <property type="match status" value="3"/>
</dbReference>
<evidence type="ECO:0000313" key="4">
    <source>
        <dbReference type="EnsemblMetazoa" id="XP_014252874.1"/>
    </source>
</evidence>
<evidence type="ECO:0000313" key="5">
    <source>
        <dbReference type="Proteomes" id="UP000494040"/>
    </source>
</evidence>
<dbReference type="RefSeq" id="XP_014252874.1">
    <property type="nucleotide sequence ID" value="XM_014397388.2"/>
</dbReference>
<dbReference type="SMART" id="SM00320">
    <property type="entry name" value="WD40"/>
    <property type="match status" value="3"/>
</dbReference>
<name>A0A8I6RWZ7_CIMLE</name>
<sequence>MSLKLFAKLTDDEAKHANDVVCLLYNNGLLISGADDGKIKIWTSDLKPVASIDAHPVNVYSVAVVGDTLYSCSNDGTLKAWNIGTWDLKKNLLENQQSEIIKVVSDQGRLYAGNEQGDVFVFENDELFATYYLHEDIADILVIGNLVFNARNVDVSVTEMMPGPRFGYMSRGAMIGRFPVRKVGDKVCFLSRCAKQVYVHHSTKEEKFKRVAEIKAHDMTISAMTHVPGKEHIMVSGGYDRVLKAWDINTKKMLAKVDLGVCINDICPGDEGKLYVSSSEGYICMVDALF</sequence>
<feature type="repeat" description="WD" evidence="3">
    <location>
        <begin position="52"/>
        <end position="83"/>
    </location>
</feature>
<organism evidence="4 5">
    <name type="scientific">Cimex lectularius</name>
    <name type="common">Bed bug</name>
    <name type="synonym">Acanthia lectularia</name>
    <dbReference type="NCBI Taxonomy" id="79782"/>
    <lineage>
        <taxon>Eukaryota</taxon>
        <taxon>Metazoa</taxon>
        <taxon>Ecdysozoa</taxon>
        <taxon>Arthropoda</taxon>
        <taxon>Hexapoda</taxon>
        <taxon>Insecta</taxon>
        <taxon>Pterygota</taxon>
        <taxon>Neoptera</taxon>
        <taxon>Paraneoptera</taxon>
        <taxon>Hemiptera</taxon>
        <taxon>Heteroptera</taxon>
        <taxon>Panheteroptera</taxon>
        <taxon>Cimicomorpha</taxon>
        <taxon>Cimicidae</taxon>
        <taxon>Cimex</taxon>
    </lineage>
</organism>
<dbReference type="SUPFAM" id="SSF50978">
    <property type="entry name" value="WD40 repeat-like"/>
    <property type="match status" value="1"/>
</dbReference>
<accession>A0A8I6RWZ7</accession>
<keyword evidence="2" id="KW-0677">Repeat</keyword>
<dbReference type="Proteomes" id="UP000494040">
    <property type="component" value="Unassembled WGS sequence"/>
</dbReference>
<dbReference type="InterPro" id="IPR015943">
    <property type="entry name" value="WD40/YVTN_repeat-like_dom_sf"/>
</dbReference>
<dbReference type="InterPro" id="IPR036322">
    <property type="entry name" value="WD40_repeat_dom_sf"/>
</dbReference>
<dbReference type="EnsemblMetazoa" id="XM_014397388.2">
    <property type="protein sequence ID" value="XP_014252874.1"/>
    <property type="gene ID" value="LOC106668536"/>
</dbReference>
<dbReference type="InterPro" id="IPR020472">
    <property type="entry name" value="WD40_PAC1"/>
</dbReference>
<dbReference type="KEGG" id="clec:106668536"/>
<feature type="repeat" description="WD" evidence="3">
    <location>
        <begin position="13"/>
        <end position="42"/>
    </location>
</feature>
<protein>
    <submittedName>
        <fullName evidence="4">Uncharacterized protein</fullName>
    </submittedName>
</protein>
<dbReference type="OMA" id="PYMFTAR"/>
<evidence type="ECO:0000256" key="3">
    <source>
        <dbReference type="PROSITE-ProRule" id="PRU00221"/>
    </source>
</evidence>
<dbReference type="InterPro" id="IPR019775">
    <property type="entry name" value="WD40_repeat_CS"/>
</dbReference>